<dbReference type="InterPro" id="IPR002068">
    <property type="entry name" value="A-crystallin/Hsp20_dom"/>
</dbReference>
<keyword evidence="6" id="KW-1185">Reference proteome</keyword>
<keyword evidence="1" id="KW-0346">Stress response</keyword>
<evidence type="ECO:0000259" key="4">
    <source>
        <dbReference type="PROSITE" id="PS01031"/>
    </source>
</evidence>
<gene>
    <name evidence="5" type="ORF">ALEPTO_LOCUS1503</name>
</gene>
<name>A0A9N8VMT6_9GLOM</name>
<dbReference type="PANTHER" id="PTHR11527">
    <property type="entry name" value="HEAT-SHOCK PROTEIN 20 FAMILY MEMBER"/>
    <property type="match status" value="1"/>
</dbReference>
<accession>A0A9N8VMT6</accession>
<sequence length="155" mass="17502">MALFYHDPELRQFENQISNVFSNFFTDLNTARRGGNVRAGTRSAINATSWTPALDVYETDKEFVVHAELAGVPKENVNVDLRNNVLHISGETKQDQKYKEGNAHIQERRYGNYARTISLPSNVKSDEIAAKFEHGLLEVKIPKAENATPKKITVQ</sequence>
<dbReference type="CDD" id="cd06464">
    <property type="entry name" value="ACD_sHsps-like"/>
    <property type="match status" value="1"/>
</dbReference>
<dbReference type="InterPro" id="IPR031107">
    <property type="entry name" value="Small_HSP"/>
</dbReference>
<reference evidence="5" key="1">
    <citation type="submission" date="2021-06" db="EMBL/GenBank/DDBJ databases">
        <authorList>
            <person name="Kallberg Y."/>
            <person name="Tangrot J."/>
            <person name="Rosling A."/>
        </authorList>
    </citation>
    <scope>NUCLEOTIDE SEQUENCE</scope>
    <source>
        <strain evidence="5">FL130A</strain>
    </source>
</reference>
<proteinExistence type="inferred from homology"/>
<dbReference type="PROSITE" id="PS01031">
    <property type="entry name" value="SHSP"/>
    <property type="match status" value="1"/>
</dbReference>
<evidence type="ECO:0000313" key="6">
    <source>
        <dbReference type="Proteomes" id="UP000789508"/>
    </source>
</evidence>
<comment type="similarity">
    <text evidence="2 3">Belongs to the small heat shock protein (HSP20) family.</text>
</comment>
<dbReference type="SUPFAM" id="SSF49764">
    <property type="entry name" value="HSP20-like chaperones"/>
    <property type="match status" value="1"/>
</dbReference>
<evidence type="ECO:0000256" key="2">
    <source>
        <dbReference type="PROSITE-ProRule" id="PRU00285"/>
    </source>
</evidence>
<dbReference type="AlphaFoldDB" id="A0A9N8VMT6"/>
<dbReference type="InterPro" id="IPR008978">
    <property type="entry name" value="HSP20-like_chaperone"/>
</dbReference>
<protein>
    <submittedName>
        <fullName evidence="5">2078_t:CDS:1</fullName>
    </submittedName>
</protein>
<organism evidence="5 6">
    <name type="scientific">Ambispora leptoticha</name>
    <dbReference type="NCBI Taxonomy" id="144679"/>
    <lineage>
        <taxon>Eukaryota</taxon>
        <taxon>Fungi</taxon>
        <taxon>Fungi incertae sedis</taxon>
        <taxon>Mucoromycota</taxon>
        <taxon>Glomeromycotina</taxon>
        <taxon>Glomeromycetes</taxon>
        <taxon>Archaeosporales</taxon>
        <taxon>Ambisporaceae</taxon>
        <taxon>Ambispora</taxon>
    </lineage>
</organism>
<dbReference type="EMBL" id="CAJVPS010000169">
    <property type="protein sequence ID" value="CAG8460360.1"/>
    <property type="molecule type" value="Genomic_DNA"/>
</dbReference>
<feature type="domain" description="SHSP" evidence="4">
    <location>
        <begin position="45"/>
        <end position="155"/>
    </location>
</feature>
<dbReference type="Proteomes" id="UP000789508">
    <property type="component" value="Unassembled WGS sequence"/>
</dbReference>
<dbReference type="OrthoDB" id="1431247at2759"/>
<evidence type="ECO:0000256" key="3">
    <source>
        <dbReference type="RuleBase" id="RU003616"/>
    </source>
</evidence>
<dbReference type="Pfam" id="PF00011">
    <property type="entry name" value="HSP20"/>
    <property type="match status" value="1"/>
</dbReference>
<comment type="caution">
    <text evidence="5">The sequence shown here is derived from an EMBL/GenBank/DDBJ whole genome shotgun (WGS) entry which is preliminary data.</text>
</comment>
<dbReference type="Gene3D" id="2.60.40.790">
    <property type="match status" value="1"/>
</dbReference>
<evidence type="ECO:0000313" key="5">
    <source>
        <dbReference type="EMBL" id="CAG8460360.1"/>
    </source>
</evidence>
<evidence type="ECO:0000256" key="1">
    <source>
        <dbReference type="ARBA" id="ARBA00023016"/>
    </source>
</evidence>